<feature type="region of interest" description="Disordered" evidence="1">
    <location>
        <begin position="136"/>
        <end position="155"/>
    </location>
</feature>
<dbReference type="Proteomes" id="UP000823941">
    <property type="component" value="Chromosome 11"/>
</dbReference>
<accession>A0ABQ7QNX7</accession>
<name>A0ABQ7QNX7_PLUXY</name>
<evidence type="ECO:0000256" key="1">
    <source>
        <dbReference type="SAM" id="MobiDB-lite"/>
    </source>
</evidence>
<organism evidence="2 3">
    <name type="scientific">Plutella xylostella</name>
    <name type="common">Diamondback moth</name>
    <name type="synonym">Plutella maculipennis</name>
    <dbReference type="NCBI Taxonomy" id="51655"/>
    <lineage>
        <taxon>Eukaryota</taxon>
        <taxon>Metazoa</taxon>
        <taxon>Ecdysozoa</taxon>
        <taxon>Arthropoda</taxon>
        <taxon>Hexapoda</taxon>
        <taxon>Insecta</taxon>
        <taxon>Pterygota</taxon>
        <taxon>Neoptera</taxon>
        <taxon>Endopterygota</taxon>
        <taxon>Lepidoptera</taxon>
        <taxon>Glossata</taxon>
        <taxon>Ditrysia</taxon>
        <taxon>Yponomeutoidea</taxon>
        <taxon>Plutellidae</taxon>
        <taxon>Plutella</taxon>
    </lineage>
</organism>
<dbReference type="EMBL" id="JAHIBW010000011">
    <property type="protein sequence ID" value="KAG7306740.1"/>
    <property type="molecule type" value="Genomic_DNA"/>
</dbReference>
<feature type="compositionally biased region" description="Polar residues" evidence="1">
    <location>
        <begin position="18"/>
        <end position="48"/>
    </location>
</feature>
<comment type="caution">
    <text evidence="2">The sequence shown here is derived from an EMBL/GenBank/DDBJ whole genome shotgun (WGS) entry which is preliminary data.</text>
</comment>
<proteinExistence type="predicted"/>
<feature type="compositionally biased region" description="Low complexity" evidence="1">
    <location>
        <begin position="257"/>
        <end position="266"/>
    </location>
</feature>
<feature type="compositionally biased region" description="Polar residues" evidence="1">
    <location>
        <begin position="1"/>
        <end position="12"/>
    </location>
</feature>
<keyword evidence="3" id="KW-1185">Reference proteome</keyword>
<evidence type="ECO:0000313" key="3">
    <source>
        <dbReference type="Proteomes" id="UP000823941"/>
    </source>
</evidence>
<evidence type="ECO:0000313" key="2">
    <source>
        <dbReference type="EMBL" id="KAG7306740.1"/>
    </source>
</evidence>
<feature type="compositionally biased region" description="Basic and acidic residues" evidence="1">
    <location>
        <begin position="208"/>
        <end position="224"/>
    </location>
</feature>
<protein>
    <submittedName>
        <fullName evidence="2">Uncharacterized protein</fullName>
    </submittedName>
</protein>
<feature type="compositionally biased region" description="Low complexity" evidence="1">
    <location>
        <begin position="229"/>
        <end position="242"/>
    </location>
</feature>
<sequence length="320" mass="33368">MDNSTITNANKTSHSDNNRNINQNHSPPENDTLINQTSGPATDVNTNDTAKHQNIDLTSKQTNVSLNLDTDKAASTNETANFSSISVSTFSNGSSVLNSGDAKENTKFAASEIASQSVSSEAAVPSSDGVKVIGSSDGPIDAGEQGATDKSSKVQADHNVITGSISTTAKDATVVTSYQNSTTEEISGKHERNASNVTKTIETSTEPDIEHNTESIRTIAKERATNLGSNSSTVKPPSSRSSNADDLAAKNERSHVKSSASKSSSSSRKRSDRADAGGNKSVKQAPVGNSQAKQAPVGNSPAENSARAAEFSGNMSEHRK</sequence>
<gene>
    <name evidence="2" type="ORF">JYU34_008171</name>
</gene>
<reference evidence="2 3" key="1">
    <citation type="submission" date="2021-06" db="EMBL/GenBank/DDBJ databases">
        <title>A haploid diamondback moth (Plutella xylostella L.) genome assembly resolves 31 chromosomes and identifies a diamide resistance mutation.</title>
        <authorList>
            <person name="Ward C.M."/>
            <person name="Perry K.D."/>
            <person name="Baker G."/>
            <person name="Powis K."/>
            <person name="Heckel D.G."/>
            <person name="Baxter S.W."/>
        </authorList>
    </citation>
    <scope>NUCLEOTIDE SEQUENCE [LARGE SCALE GENOMIC DNA]</scope>
    <source>
        <strain evidence="2 3">LV</strain>
        <tissue evidence="2">Single pupa</tissue>
    </source>
</reference>
<feature type="region of interest" description="Disordered" evidence="1">
    <location>
        <begin position="1"/>
        <end position="48"/>
    </location>
</feature>
<feature type="compositionally biased region" description="Polar residues" evidence="1">
    <location>
        <begin position="194"/>
        <end position="206"/>
    </location>
</feature>
<feature type="region of interest" description="Disordered" evidence="1">
    <location>
        <begin position="181"/>
        <end position="320"/>
    </location>
</feature>